<evidence type="ECO:0000256" key="2">
    <source>
        <dbReference type="SAM" id="SignalP"/>
    </source>
</evidence>
<evidence type="ECO:0000313" key="4">
    <source>
        <dbReference type="Proteomes" id="UP000000305"/>
    </source>
</evidence>
<keyword evidence="2" id="KW-0732">Signal</keyword>
<feature type="compositionally biased region" description="Polar residues" evidence="1">
    <location>
        <begin position="308"/>
        <end position="323"/>
    </location>
</feature>
<feature type="chain" id="PRO_5003239913" evidence="2">
    <location>
        <begin position="22"/>
        <end position="571"/>
    </location>
</feature>
<dbReference type="AlphaFoldDB" id="E9G023"/>
<feature type="region of interest" description="Disordered" evidence="1">
    <location>
        <begin position="483"/>
        <end position="543"/>
    </location>
</feature>
<protein>
    <submittedName>
        <fullName evidence="3">Uncharacterized protein</fullName>
    </submittedName>
</protein>
<reference evidence="3 4" key="1">
    <citation type="journal article" date="2011" name="Science">
        <title>The ecoresponsive genome of Daphnia pulex.</title>
        <authorList>
            <person name="Colbourne J.K."/>
            <person name="Pfrender M.E."/>
            <person name="Gilbert D."/>
            <person name="Thomas W.K."/>
            <person name="Tucker A."/>
            <person name="Oakley T.H."/>
            <person name="Tokishita S."/>
            <person name="Aerts A."/>
            <person name="Arnold G.J."/>
            <person name="Basu M.K."/>
            <person name="Bauer D.J."/>
            <person name="Caceres C.E."/>
            <person name="Carmel L."/>
            <person name="Casola C."/>
            <person name="Choi J.H."/>
            <person name="Detter J.C."/>
            <person name="Dong Q."/>
            <person name="Dusheyko S."/>
            <person name="Eads B.D."/>
            <person name="Frohlich T."/>
            <person name="Geiler-Samerotte K.A."/>
            <person name="Gerlach D."/>
            <person name="Hatcher P."/>
            <person name="Jogdeo S."/>
            <person name="Krijgsveld J."/>
            <person name="Kriventseva E.V."/>
            <person name="Kultz D."/>
            <person name="Laforsch C."/>
            <person name="Lindquist E."/>
            <person name="Lopez J."/>
            <person name="Manak J.R."/>
            <person name="Muller J."/>
            <person name="Pangilinan J."/>
            <person name="Patwardhan R.P."/>
            <person name="Pitluck S."/>
            <person name="Pritham E.J."/>
            <person name="Rechtsteiner A."/>
            <person name="Rho M."/>
            <person name="Rogozin I.B."/>
            <person name="Sakarya O."/>
            <person name="Salamov A."/>
            <person name="Schaack S."/>
            <person name="Shapiro H."/>
            <person name="Shiga Y."/>
            <person name="Skalitzky C."/>
            <person name="Smith Z."/>
            <person name="Souvorov A."/>
            <person name="Sung W."/>
            <person name="Tang Z."/>
            <person name="Tsuchiya D."/>
            <person name="Tu H."/>
            <person name="Vos H."/>
            <person name="Wang M."/>
            <person name="Wolf Y.I."/>
            <person name="Yamagata H."/>
            <person name="Yamada T."/>
            <person name="Ye Y."/>
            <person name="Shaw J.R."/>
            <person name="Andrews J."/>
            <person name="Crease T.J."/>
            <person name="Tang H."/>
            <person name="Lucas S.M."/>
            <person name="Robertson H.M."/>
            <person name="Bork P."/>
            <person name="Koonin E.V."/>
            <person name="Zdobnov E.M."/>
            <person name="Grigoriev I.V."/>
            <person name="Lynch M."/>
            <person name="Boore J.L."/>
        </authorList>
    </citation>
    <scope>NUCLEOTIDE SEQUENCE [LARGE SCALE GENOMIC DNA]</scope>
</reference>
<dbReference type="InParanoid" id="E9G023"/>
<evidence type="ECO:0000256" key="1">
    <source>
        <dbReference type="SAM" id="MobiDB-lite"/>
    </source>
</evidence>
<dbReference type="Proteomes" id="UP000000305">
    <property type="component" value="Unassembled WGS sequence"/>
</dbReference>
<accession>E9G023</accession>
<evidence type="ECO:0000313" key="3">
    <source>
        <dbReference type="EMBL" id="EFX87163.1"/>
    </source>
</evidence>
<sequence length="571" mass="64598">MSFSAMISMVSSWLFTSTTHQTRQPDNSQSPHILDSPVLYQHQVELKQTPDMERVQFGNFSTRLPSTGLIPPPPYQRGFIPPSSGVVPGNVPSNNAAPRIYPTPPRGPVVMRRPVAERNQDFHPYRRMEEKPKPSVLEPSKGSQLFDSLKELGSMLQDHQIKYPSNMSPNSLNKNNGVCQNIKAQPNYQTVLEYSNDLPTSRESTDGVPKVYPLPDEKDFPSEQPDNHENERKVADYVTPSIYPNEYERLMPETKPEVFEKPESAVQDYVQNRLPEVDRTLSHPTEFYGQQLSLPPMANAGHVPDVSHNTNPFHSAPNLPTSRESMDDEPEAHPLQDEKAFTVEQPDNQENVWMVADSFYVTPSVNPNKYEKLMPETKPQVFEKPQSAVQNYAENLLPEVGKTLSHPTQFYGQQISPPPMANAGRVPDVNHNTTPFRSPPRVQVSRMAEVCIWIGQDLARYSTNPPTPAESGLRREPLKYNPYQQAPHQLTRPKVAPKPNANKPKKAPKPNKPKPQIKPKLQEESEPIPVEDEKGSSGFSLSRWTGDWFKQTAAHPTHLRDETNQSWRSLI</sequence>
<feature type="signal peptide" evidence="2">
    <location>
        <begin position="1"/>
        <end position="21"/>
    </location>
</feature>
<proteinExistence type="predicted"/>
<feature type="region of interest" description="Disordered" evidence="1">
    <location>
        <begin position="552"/>
        <end position="571"/>
    </location>
</feature>
<gene>
    <name evidence="3" type="ORF">DAPPUDRAFT_97446</name>
</gene>
<feature type="compositionally biased region" description="Low complexity" evidence="1">
    <location>
        <begin position="493"/>
        <end position="502"/>
    </location>
</feature>
<dbReference type="KEGG" id="dpx:DAPPUDRAFT_97446"/>
<feature type="compositionally biased region" description="Basic residues" evidence="1">
    <location>
        <begin position="503"/>
        <end position="517"/>
    </location>
</feature>
<organism evidence="3 4">
    <name type="scientific">Daphnia pulex</name>
    <name type="common">Water flea</name>
    <dbReference type="NCBI Taxonomy" id="6669"/>
    <lineage>
        <taxon>Eukaryota</taxon>
        <taxon>Metazoa</taxon>
        <taxon>Ecdysozoa</taxon>
        <taxon>Arthropoda</taxon>
        <taxon>Crustacea</taxon>
        <taxon>Branchiopoda</taxon>
        <taxon>Diplostraca</taxon>
        <taxon>Cladocera</taxon>
        <taxon>Anomopoda</taxon>
        <taxon>Daphniidae</taxon>
        <taxon>Daphnia</taxon>
    </lineage>
</organism>
<name>E9G023_DAPPU</name>
<dbReference type="HOGENOM" id="CLU_477576_0_0_1"/>
<keyword evidence="4" id="KW-1185">Reference proteome</keyword>
<feature type="region of interest" description="Disordered" evidence="1">
    <location>
        <begin position="308"/>
        <end position="334"/>
    </location>
</feature>
<dbReference type="EMBL" id="GL732528">
    <property type="protein sequence ID" value="EFX87163.1"/>
    <property type="molecule type" value="Genomic_DNA"/>
</dbReference>